<name>A0A0F9FW38_9ZZZZ</name>
<dbReference type="EMBL" id="LAZR01019983">
    <property type="protein sequence ID" value="KKL90538.1"/>
    <property type="molecule type" value="Genomic_DNA"/>
</dbReference>
<sequence length="63" mass="6877">MIEVGTTPTGYIIYRQKNPDIGGWDYVSDSVGGGWIVVNAMASVEELEVIIADMKSRETNAID</sequence>
<dbReference type="AlphaFoldDB" id="A0A0F9FW38"/>
<proteinExistence type="predicted"/>
<accession>A0A0F9FW38</accession>
<comment type="caution">
    <text evidence="1">The sequence shown here is derived from an EMBL/GenBank/DDBJ whole genome shotgun (WGS) entry which is preliminary data.</text>
</comment>
<gene>
    <name evidence="1" type="ORF">LCGC14_1903700</name>
</gene>
<protein>
    <submittedName>
        <fullName evidence="1">Uncharacterized protein</fullName>
    </submittedName>
</protein>
<organism evidence="1">
    <name type="scientific">marine sediment metagenome</name>
    <dbReference type="NCBI Taxonomy" id="412755"/>
    <lineage>
        <taxon>unclassified sequences</taxon>
        <taxon>metagenomes</taxon>
        <taxon>ecological metagenomes</taxon>
    </lineage>
</organism>
<evidence type="ECO:0000313" key="1">
    <source>
        <dbReference type="EMBL" id="KKL90538.1"/>
    </source>
</evidence>
<reference evidence="1" key="1">
    <citation type="journal article" date="2015" name="Nature">
        <title>Complex archaea that bridge the gap between prokaryotes and eukaryotes.</title>
        <authorList>
            <person name="Spang A."/>
            <person name="Saw J.H."/>
            <person name="Jorgensen S.L."/>
            <person name="Zaremba-Niedzwiedzka K."/>
            <person name="Martijn J."/>
            <person name="Lind A.E."/>
            <person name="van Eijk R."/>
            <person name="Schleper C."/>
            <person name="Guy L."/>
            <person name="Ettema T.J."/>
        </authorList>
    </citation>
    <scope>NUCLEOTIDE SEQUENCE</scope>
</reference>